<evidence type="ECO:0000256" key="1">
    <source>
        <dbReference type="ARBA" id="ARBA00022670"/>
    </source>
</evidence>
<organism evidence="4 5">
    <name type="scientific">Amedibacterium intestinale</name>
    <dbReference type="NCBI Taxonomy" id="2583452"/>
    <lineage>
        <taxon>Bacteria</taxon>
        <taxon>Bacillati</taxon>
        <taxon>Bacillota</taxon>
        <taxon>Erysipelotrichia</taxon>
        <taxon>Erysipelotrichales</taxon>
        <taxon>Erysipelotrichaceae</taxon>
        <taxon>Amedibacterium</taxon>
    </lineage>
</organism>
<gene>
    <name evidence="4" type="ORF">Aargi30884_10790</name>
</gene>
<dbReference type="InterPro" id="IPR001539">
    <property type="entry name" value="Peptidase_U32"/>
</dbReference>
<dbReference type="KEGG" id="aarg:Aargi30884_10790"/>
<accession>A0A6N4TG76</accession>
<name>A0A6N4TG76_9FIRM</name>
<keyword evidence="2" id="KW-0378">Hydrolase</keyword>
<comment type="similarity">
    <text evidence="3">Belongs to the peptidase U32 family.</text>
</comment>
<evidence type="ECO:0000256" key="2">
    <source>
        <dbReference type="ARBA" id="ARBA00022801"/>
    </source>
</evidence>
<evidence type="ECO:0000313" key="5">
    <source>
        <dbReference type="Proteomes" id="UP000464754"/>
    </source>
</evidence>
<dbReference type="PANTHER" id="PTHR30217:SF6">
    <property type="entry name" value="TRNA HYDROXYLATION PROTEIN P"/>
    <property type="match status" value="1"/>
</dbReference>
<dbReference type="EMBL" id="AP019695">
    <property type="protein sequence ID" value="BBK22176.1"/>
    <property type="molecule type" value="Genomic_DNA"/>
</dbReference>
<proteinExistence type="inferred from homology"/>
<dbReference type="InterPro" id="IPR051454">
    <property type="entry name" value="RNA/ubiquinone_mod_enzymes"/>
</dbReference>
<dbReference type="Pfam" id="PF01136">
    <property type="entry name" value="Peptidase_U32"/>
    <property type="match status" value="1"/>
</dbReference>
<dbReference type="AlphaFoldDB" id="A0A6N4TG76"/>
<dbReference type="GO" id="GO:0008233">
    <property type="term" value="F:peptidase activity"/>
    <property type="evidence" value="ECO:0007669"/>
    <property type="project" value="UniProtKB-KW"/>
</dbReference>
<dbReference type="GO" id="GO:0006508">
    <property type="term" value="P:proteolysis"/>
    <property type="evidence" value="ECO:0007669"/>
    <property type="project" value="UniProtKB-KW"/>
</dbReference>
<reference evidence="5" key="1">
    <citation type="submission" date="2019-05" db="EMBL/GenBank/DDBJ databases">
        <title>Complete genome sequencing of Absiella argi strain JCM 30884.</title>
        <authorList>
            <person name="Sakamoto M."/>
            <person name="Murakami T."/>
            <person name="Mori H."/>
        </authorList>
    </citation>
    <scope>NUCLEOTIDE SEQUENCE [LARGE SCALE GENOMIC DNA]</scope>
    <source>
        <strain evidence="5">JCM 30884</strain>
    </source>
</reference>
<keyword evidence="1" id="KW-0645">Protease</keyword>
<protein>
    <submittedName>
        <fullName evidence="4">Peptidase U32</fullName>
    </submittedName>
</protein>
<keyword evidence="5" id="KW-1185">Reference proteome</keyword>
<sequence length="306" mass="35667">MQKGWRVMIDFITTPFSLEDLKKLKEAGSTSVVIGTPFFSVRNVHDFSVEELPLVKKECHKLGLRMYVLVNRFFVEEELEALREHLQRLKDLDVDGIYYGDEGVYQEAKALGIENRLIYNPDTLITNHSDVQYYLDEGISMVTISKEITLDEICAIAKKVQGECEVIIHGRLNMMHSKRNLLSNYFSFLGKEEDIRNKMDLYLMEEHRDEHMPIVEDETGTHVFTGFTLSSFDEIKDMVHAGIRHFRIDGIFHDADYVIEALKLYKSILQDEVKGREVFEAYKKKYEKDHVTHGFYYTKTSKVKEG</sequence>
<dbReference type="PANTHER" id="PTHR30217">
    <property type="entry name" value="PEPTIDASE U32 FAMILY"/>
    <property type="match status" value="1"/>
</dbReference>
<evidence type="ECO:0000256" key="3">
    <source>
        <dbReference type="ARBA" id="ARBA00038374"/>
    </source>
</evidence>
<dbReference type="Proteomes" id="UP000464754">
    <property type="component" value="Chromosome"/>
</dbReference>
<evidence type="ECO:0000313" key="4">
    <source>
        <dbReference type="EMBL" id="BBK22176.1"/>
    </source>
</evidence>